<dbReference type="AlphaFoldDB" id="A0ABD4TUN5"/>
<dbReference type="GO" id="GO:0005975">
    <property type="term" value="P:carbohydrate metabolic process"/>
    <property type="evidence" value="ECO:0007669"/>
    <property type="project" value="UniProtKB-ARBA"/>
</dbReference>
<dbReference type="RefSeq" id="WP_256001338.1">
    <property type="nucleotide sequence ID" value="NZ_JAGPYW010000015.1"/>
</dbReference>
<gene>
    <name evidence="5" type="ORF">KBX22_09860</name>
</gene>
<feature type="compositionally biased region" description="Low complexity" evidence="1">
    <location>
        <begin position="196"/>
        <end position="217"/>
    </location>
</feature>
<feature type="chain" id="PRO_5044784472" evidence="3">
    <location>
        <begin position="27"/>
        <end position="304"/>
    </location>
</feature>
<dbReference type="Proteomes" id="UP001205080">
    <property type="component" value="Unassembled WGS sequence"/>
</dbReference>
<comment type="caution">
    <text evidence="5">The sequence shown here is derived from an EMBL/GenBank/DDBJ whole genome shotgun (WGS) entry which is preliminary data.</text>
</comment>
<keyword evidence="3" id="KW-0732">Signal</keyword>
<proteinExistence type="predicted"/>
<evidence type="ECO:0000259" key="4">
    <source>
        <dbReference type="Pfam" id="PF17802"/>
    </source>
</evidence>
<keyword evidence="2" id="KW-1133">Transmembrane helix</keyword>
<dbReference type="Gene3D" id="2.60.40.10">
    <property type="entry name" value="Immunoglobulins"/>
    <property type="match status" value="1"/>
</dbReference>
<feature type="compositionally biased region" description="Pro residues" evidence="1">
    <location>
        <begin position="184"/>
        <end position="195"/>
    </location>
</feature>
<evidence type="ECO:0000256" key="1">
    <source>
        <dbReference type="SAM" id="MobiDB-lite"/>
    </source>
</evidence>
<dbReference type="InterPro" id="IPR041033">
    <property type="entry name" value="SpaA_PFL_dom_1"/>
</dbReference>
<protein>
    <submittedName>
        <fullName evidence="5">LPXTG cell wall anchor domain-containing protein</fullName>
    </submittedName>
</protein>
<feature type="domain" description="SpaA-like prealbumin fold" evidence="4">
    <location>
        <begin position="72"/>
        <end position="146"/>
    </location>
</feature>
<feature type="signal peptide" evidence="3">
    <location>
        <begin position="1"/>
        <end position="26"/>
    </location>
</feature>
<keyword evidence="2" id="KW-0472">Membrane</keyword>
<feature type="region of interest" description="Disordered" evidence="1">
    <location>
        <begin position="184"/>
        <end position="217"/>
    </location>
</feature>
<dbReference type="Pfam" id="PF17802">
    <property type="entry name" value="SpaA"/>
    <property type="match status" value="1"/>
</dbReference>
<evidence type="ECO:0000256" key="3">
    <source>
        <dbReference type="SAM" id="SignalP"/>
    </source>
</evidence>
<reference evidence="5 6" key="1">
    <citation type="submission" date="2021-04" db="EMBL/GenBank/DDBJ databases">
        <title>Corynebacterium genitalium sp. nov. and Corynebacterium genitalium sp. nov., two new species of the genus Corynebacterium.</title>
        <authorList>
            <person name="Jaen-Luchoro D."/>
            <person name="Pinyeiro-Iglesias B."/>
            <person name="Al-Shaer S."/>
            <person name="Karlsson R."/>
            <person name="Gonzales-Siles L."/>
            <person name="Cardew S."/>
            <person name="Jensie-Markopolous S."/>
            <person name="Ohlen M."/>
            <person name="Inganas E."/>
            <person name="Moore E.R.B."/>
        </authorList>
    </citation>
    <scope>NUCLEOTIDE SEQUENCE [LARGE SCALE GENOMIC DNA]</scope>
    <source>
        <strain evidence="5 6">CCUG 55013</strain>
    </source>
</reference>
<accession>A0ABD4TUN5</accession>
<evidence type="ECO:0000313" key="5">
    <source>
        <dbReference type="EMBL" id="MCQ4615028.1"/>
    </source>
</evidence>
<evidence type="ECO:0000256" key="2">
    <source>
        <dbReference type="SAM" id="Phobius"/>
    </source>
</evidence>
<dbReference type="InterPro" id="IPR013783">
    <property type="entry name" value="Ig-like_fold"/>
</dbReference>
<name>A0ABD4TUN5_9CORY</name>
<dbReference type="NCBIfam" id="TIGR01167">
    <property type="entry name" value="LPXTG_anchor"/>
    <property type="match status" value="1"/>
</dbReference>
<evidence type="ECO:0000313" key="6">
    <source>
        <dbReference type="Proteomes" id="UP001205080"/>
    </source>
</evidence>
<sequence>MRVSQLLAACGAAALLATGALTPAVADVRPISGNDAKLDPASIDKNKPIQLLLKKQGTNPYDDVPAGQKPPAIAGAKFTLSKVRGIDITTEQGRNVAKKTTLDDARSRGLDVVDKKTTNQRGEVLFDNLTPGLYLVEESAPDTKYEYHLSSPKLLILPLPDQRGIRYEYENVLVMKWDKSYGTPPPWEPSEPPSTTPTKPGNTVTTTKTTTSTPPRVSTTIRTTYTTTPPGGTPTTVTTTVPSTIVTTKPNGVVTTVTHPRAVPEGERGSLASTGANVLWAAGLGGLLIVLGLFLARRSKNETR</sequence>
<keyword evidence="2" id="KW-0812">Transmembrane</keyword>
<dbReference type="EMBL" id="JAGPYW010000015">
    <property type="protein sequence ID" value="MCQ4615028.1"/>
    <property type="molecule type" value="Genomic_DNA"/>
</dbReference>
<feature type="transmembrane region" description="Helical" evidence="2">
    <location>
        <begin position="278"/>
        <end position="296"/>
    </location>
</feature>
<organism evidence="5 6">
    <name type="scientific">Corynebacterium pseudogenitalium</name>
    <dbReference type="NCBI Taxonomy" id="38303"/>
    <lineage>
        <taxon>Bacteria</taxon>
        <taxon>Bacillati</taxon>
        <taxon>Actinomycetota</taxon>
        <taxon>Actinomycetes</taxon>
        <taxon>Mycobacteriales</taxon>
        <taxon>Corynebacteriaceae</taxon>
        <taxon>Corynebacterium</taxon>
    </lineage>
</organism>